<dbReference type="RefSeq" id="XP_010761959.1">
    <property type="nucleotide sequence ID" value="XM_010763657.1"/>
</dbReference>
<evidence type="ECO:0000313" key="2">
    <source>
        <dbReference type="EMBL" id="KGM91786.1"/>
    </source>
</evidence>
<dbReference type="EMBL" id="KN275964">
    <property type="protein sequence ID" value="KGM91786.1"/>
    <property type="molecule type" value="Genomic_DNA"/>
</dbReference>
<dbReference type="InParanoid" id="A0A0A0HUV6"/>
<feature type="compositionally biased region" description="Low complexity" evidence="1">
    <location>
        <begin position="1"/>
        <end position="16"/>
    </location>
</feature>
<name>A0A0A0HUV6_PARBD</name>
<dbReference type="KEGG" id="pbn:PADG_12100"/>
<protein>
    <submittedName>
        <fullName evidence="2">Uncharacterized protein</fullName>
    </submittedName>
</protein>
<organism evidence="2 3">
    <name type="scientific">Paracoccidioides brasiliensis (strain Pb18)</name>
    <dbReference type="NCBI Taxonomy" id="502780"/>
    <lineage>
        <taxon>Eukaryota</taxon>
        <taxon>Fungi</taxon>
        <taxon>Dikarya</taxon>
        <taxon>Ascomycota</taxon>
        <taxon>Pezizomycotina</taxon>
        <taxon>Eurotiomycetes</taxon>
        <taxon>Eurotiomycetidae</taxon>
        <taxon>Onygenales</taxon>
        <taxon>Ajellomycetaceae</taxon>
        <taxon>Paracoccidioides</taxon>
    </lineage>
</organism>
<feature type="region of interest" description="Disordered" evidence="1">
    <location>
        <begin position="1"/>
        <end position="22"/>
    </location>
</feature>
<sequence>MPPKAARSSSSDPASRGGDDDAVEQLRCSGLPISDETELFLQSDASQFPAHPVGKWVTQFKRDVKYINKSNILTGSSNYIKWRSSVKARNVDAQYWKIINECQMDNSDSSQRERSLRNQQKLKLLRTLMKPETSTSADNTSTTTINRGGTRGCGRGGVLTDVAVVSPESWRSFNAAKLKEFMDRKNNFSIDEFAMASMADLSPGLYDYGESLLPSPDDITVADIGDDLTIWDNGAGCHLIHAKTASVDIHTYWLHQEALAGRIHDIYTSTNEMIVKGLTKENIAARRAAEEQQEDIDMEAKFFIERYWIYSEILPIRVPSLLSSAAQLGNLPFCAYIIRIFILYKNRPIFKKLSILSNDFYHDIFLYCLRDYQRMFAEYVTNVTSKMKETESSKAPRAYSTTSTNTSSNTTMKCEFCGTLGHGEGWCNKNNKTYPLEMSPYSLVERNQPGKEWDQLLYLSNQPLNQLYENNKSLIRTYDFFINIVSSNPFKKVLALMRSILFFDIQKQAKFFVHSIRSMATSLYGIATVRVNLKQTIRSA</sequence>
<dbReference type="GeneID" id="22587997"/>
<accession>A0A0A0HUV6</accession>
<evidence type="ECO:0000313" key="3">
    <source>
        <dbReference type="Proteomes" id="UP000001628"/>
    </source>
</evidence>
<reference evidence="2 3" key="1">
    <citation type="journal article" date="2011" name="PLoS Genet.">
        <title>Comparative genomic analysis of human fungal pathogens causing paracoccidioidomycosis.</title>
        <authorList>
            <person name="Desjardins C.A."/>
            <person name="Champion M.D."/>
            <person name="Holder J.W."/>
            <person name="Muszewska A."/>
            <person name="Goldberg J."/>
            <person name="Bailao A.M."/>
            <person name="Brigido M.M."/>
            <person name="Ferreira M.E."/>
            <person name="Garcia A.M."/>
            <person name="Grynberg M."/>
            <person name="Gujja S."/>
            <person name="Heiman D.I."/>
            <person name="Henn M.R."/>
            <person name="Kodira C.D."/>
            <person name="Leon-Narvaez H."/>
            <person name="Longo L.V."/>
            <person name="Ma L.J."/>
            <person name="Malavazi I."/>
            <person name="Matsuo A.L."/>
            <person name="Morais F.V."/>
            <person name="Pereira M."/>
            <person name="Rodriguez-Brito S."/>
            <person name="Sakthikumar S."/>
            <person name="Salem-Izacc S.M."/>
            <person name="Sykes S.M."/>
            <person name="Teixeira M.M."/>
            <person name="Vallejo M.C."/>
            <person name="Walter M.E."/>
            <person name="Yandava C."/>
            <person name="Young S."/>
            <person name="Zeng Q."/>
            <person name="Zucker J."/>
            <person name="Felipe M.S."/>
            <person name="Goldman G.H."/>
            <person name="Haas B.J."/>
            <person name="McEwen J.G."/>
            <person name="Nino-Vega G."/>
            <person name="Puccia R."/>
            <person name="San-Blas G."/>
            <person name="Soares C.M."/>
            <person name="Birren B.W."/>
            <person name="Cuomo C.A."/>
        </authorList>
    </citation>
    <scope>NUCLEOTIDE SEQUENCE [LARGE SCALE GENOMIC DNA]</scope>
    <source>
        <strain evidence="2 3">Pb18</strain>
    </source>
</reference>
<keyword evidence="3" id="KW-1185">Reference proteome</keyword>
<dbReference type="Proteomes" id="UP000001628">
    <property type="component" value="Unassembled WGS sequence"/>
</dbReference>
<gene>
    <name evidence="2" type="ORF">PADG_12100</name>
</gene>
<dbReference type="AlphaFoldDB" id="A0A0A0HUV6"/>
<proteinExistence type="predicted"/>
<dbReference type="OrthoDB" id="4356562at2759"/>
<dbReference type="VEuPathDB" id="FungiDB:PADG_12100"/>
<dbReference type="HOGENOM" id="CLU_556801_0_0_1"/>
<evidence type="ECO:0000256" key="1">
    <source>
        <dbReference type="SAM" id="MobiDB-lite"/>
    </source>
</evidence>